<comment type="caution">
    <text evidence="2">The sequence shown here is derived from an EMBL/GenBank/DDBJ whole genome shotgun (WGS) entry which is preliminary data.</text>
</comment>
<reference evidence="2 3" key="1">
    <citation type="submission" date="2019-03" db="EMBL/GenBank/DDBJ databases">
        <title>First draft genome of Liparis tanakae, snailfish: a comprehensive survey of snailfish specific genes.</title>
        <authorList>
            <person name="Kim W."/>
            <person name="Song I."/>
            <person name="Jeong J.-H."/>
            <person name="Kim D."/>
            <person name="Kim S."/>
            <person name="Ryu S."/>
            <person name="Song J.Y."/>
            <person name="Lee S.K."/>
        </authorList>
    </citation>
    <scope>NUCLEOTIDE SEQUENCE [LARGE SCALE GENOMIC DNA]</scope>
    <source>
        <tissue evidence="2">Muscle</tissue>
    </source>
</reference>
<evidence type="ECO:0000313" key="2">
    <source>
        <dbReference type="EMBL" id="TNN79099.1"/>
    </source>
</evidence>
<evidence type="ECO:0000313" key="3">
    <source>
        <dbReference type="Proteomes" id="UP000314294"/>
    </source>
</evidence>
<feature type="region of interest" description="Disordered" evidence="1">
    <location>
        <begin position="140"/>
        <end position="160"/>
    </location>
</feature>
<dbReference type="Proteomes" id="UP000314294">
    <property type="component" value="Unassembled WGS sequence"/>
</dbReference>
<accession>A0A4Z2IM42</accession>
<protein>
    <submittedName>
        <fullName evidence="2">Uncharacterized protein</fullName>
    </submittedName>
</protein>
<name>A0A4Z2IM42_9TELE</name>
<dbReference type="AlphaFoldDB" id="A0A4Z2IM42"/>
<sequence length="160" mass="18075">MFASYSVVSSFGGSEVTPARLTGGERREARGERREARGERREARGERREARGERREASSRFLRILRAEAPVSLPGQSQLTRKERKSVEVSDEGKVWDVECFPFLSPNGLQEMWKRAAPGGFPAEIENAALVNEKRIGFRFSPRFPTADPPPAHRRSEEFA</sequence>
<feature type="compositionally biased region" description="Basic and acidic residues" evidence="1">
    <location>
        <begin position="23"/>
        <end position="57"/>
    </location>
</feature>
<organism evidence="2 3">
    <name type="scientific">Liparis tanakae</name>
    <name type="common">Tanaka's snailfish</name>
    <dbReference type="NCBI Taxonomy" id="230148"/>
    <lineage>
        <taxon>Eukaryota</taxon>
        <taxon>Metazoa</taxon>
        <taxon>Chordata</taxon>
        <taxon>Craniata</taxon>
        <taxon>Vertebrata</taxon>
        <taxon>Euteleostomi</taxon>
        <taxon>Actinopterygii</taxon>
        <taxon>Neopterygii</taxon>
        <taxon>Teleostei</taxon>
        <taxon>Neoteleostei</taxon>
        <taxon>Acanthomorphata</taxon>
        <taxon>Eupercaria</taxon>
        <taxon>Perciformes</taxon>
        <taxon>Cottioidei</taxon>
        <taxon>Cottales</taxon>
        <taxon>Liparidae</taxon>
        <taxon>Liparis</taxon>
    </lineage>
</organism>
<feature type="region of interest" description="Disordered" evidence="1">
    <location>
        <begin position="1"/>
        <end position="57"/>
    </location>
</feature>
<evidence type="ECO:0000256" key="1">
    <source>
        <dbReference type="SAM" id="MobiDB-lite"/>
    </source>
</evidence>
<proteinExistence type="predicted"/>
<feature type="compositionally biased region" description="Polar residues" evidence="1">
    <location>
        <begin position="1"/>
        <end position="12"/>
    </location>
</feature>
<keyword evidence="3" id="KW-1185">Reference proteome</keyword>
<gene>
    <name evidence="2" type="ORF">EYF80_010778</name>
</gene>
<dbReference type="EMBL" id="SRLO01000068">
    <property type="protein sequence ID" value="TNN79099.1"/>
    <property type="molecule type" value="Genomic_DNA"/>
</dbReference>